<feature type="domain" description="Superoxide dismutase copper/zinc binding" evidence="5">
    <location>
        <begin position="46"/>
        <end position="177"/>
    </location>
</feature>
<evidence type="ECO:0000259" key="5">
    <source>
        <dbReference type="Pfam" id="PF00080"/>
    </source>
</evidence>
<evidence type="ECO:0000256" key="2">
    <source>
        <dbReference type="ARBA" id="ARBA00024900"/>
    </source>
</evidence>
<dbReference type="InterPro" id="IPR036423">
    <property type="entry name" value="SOD-like_Cu/Zn_dom_sf"/>
</dbReference>
<comment type="catalytic activity">
    <reaction evidence="3">
        <text>2 superoxide + 2 H(+) = H2O2 + O2</text>
        <dbReference type="Rhea" id="RHEA:20696"/>
        <dbReference type="ChEBI" id="CHEBI:15378"/>
        <dbReference type="ChEBI" id="CHEBI:15379"/>
        <dbReference type="ChEBI" id="CHEBI:16240"/>
        <dbReference type="ChEBI" id="CHEBI:18421"/>
        <dbReference type="EC" id="1.15.1.1"/>
    </reaction>
</comment>
<keyword evidence="3" id="KW-0479">Metal-binding</keyword>
<dbReference type="InterPro" id="IPR001424">
    <property type="entry name" value="SOD_Cu_Zn_dom"/>
</dbReference>
<evidence type="ECO:0000313" key="6">
    <source>
        <dbReference type="EMBL" id="MCY9520911.1"/>
    </source>
</evidence>
<dbReference type="InterPro" id="IPR018152">
    <property type="entry name" value="SOD_Cu/Zn_BS"/>
</dbReference>
<evidence type="ECO:0000313" key="7">
    <source>
        <dbReference type="Proteomes" id="UP001207626"/>
    </source>
</evidence>
<dbReference type="EC" id="1.15.1.1" evidence="3"/>
<dbReference type="CDD" id="cd00305">
    <property type="entry name" value="Cu-Zn_Superoxide_Dismutase"/>
    <property type="match status" value="1"/>
</dbReference>
<keyword evidence="4" id="KW-0732">Signal</keyword>
<evidence type="ECO:0000256" key="4">
    <source>
        <dbReference type="SAM" id="SignalP"/>
    </source>
</evidence>
<dbReference type="PANTHER" id="PTHR10003">
    <property type="entry name" value="SUPEROXIDE DISMUTASE CU-ZN -RELATED"/>
    <property type="match status" value="1"/>
</dbReference>
<comment type="cofactor">
    <cofactor evidence="3">
        <name>Zn(2+)</name>
        <dbReference type="ChEBI" id="CHEBI:29105"/>
    </cofactor>
    <text evidence="3">Binds 1 zinc ion per subunit.</text>
</comment>
<reference evidence="6 7" key="1">
    <citation type="submission" date="2022-05" db="EMBL/GenBank/DDBJ databases">
        <title>Genome Sequencing of Bee-Associated Microbes.</title>
        <authorList>
            <person name="Dunlap C."/>
        </authorList>
    </citation>
    <scope>NUCLEOTIDE SEQUENCE [LARGE SCALE GENOMIC DNA]</scope>
    <source>
        <strain evidence="6 7">NRRL NRS-1438</strain>
    </source>
</reference>
<keyword evidence="7" id="KW-1185">Reference proteome</keyword>
<organism evidence="6 7">
    <name type="scientific">Paenibacillus apiarius</name>
    <dbReference type="NCBI Taxonomy" id="46240"/>
    <lineage>
        <taxon>Bacteria</taxon>
        <taxon>Bacillati</taxon>
        <taxon>Bacillota</taxon>
        <taxon>Bacilli</taxon>
        <taxon>Bacillales</taxon>
        <taxon>Paenibacillaceae</taxon>
        <taxon>Paenibacillus</taxon>
    </lineage>
</organism>
<dbReference type="PROSITE" id="PS51257">
    <property type="entry name" value="PROKAR_LIPOPROTEIN"/>
    <property type="match status" value="1"/>
</dbReference>
<comment type="similarity">
    <text evidence="1 3">Belongs to the Cu-Zn superoxide dismutase family.</text>
</comment>
<dbReference type="SUPFAM" id="SSF49329">
    <property type="entry name" value="Cu,Zn superoxide dismutase-like"/>
    <property type="match status" value="1"/>
</dbReference>
<comment type="cofactor">
    <cofactor evidence="3">
        <name>Cu cation</name>
        <dbReference type="ChEBI" id="CHEBI:23378"/>
    </cofactor>
    <text evidence="3">Binds 1 copper ion per subunit.</text>
</comment>
<dbReference type="Gene3D" id="2.60.40.200">
    <property type="entry name" value="Superoxide dismutase, copper/zinc binding domain"/>
    <property type="match status" value="1"/>
</dbReference>
<evidence type="ECO:0000256" key="1">
    <source>
        <dbReference type="ARBA" id="ARBA00010457"/>
    </source>
</evidence>
<dbReference type="InterPro" id="IPR024134">
    <property type="entry name" value="SOD_Cu/Zn_/chaperone"/>
</dbReference>
<proteinExistence type="inferred from homology"/>
<gene>
    <name evidence="6" type="ORF">M5X09_14730</name>
</gene>
<dbReference type="PROSITE" id="PS00332">
    <property type="entry name" value="SOD_CU_ZN_2"/>
    <property type="match status" value="1"/>
</dbReference>
<dbReference type="EMBL" id="JAMDLW010000019">
    <property type="protein sequence ID" value="MCY9520911.1"/>
    <property type="molecule type" value="Genomic_DNA"/>
</dbReference>
<feature type="signal peptide" evidence="4">
    <location>
        <begin position="1"/>
        <end position="26"/>
    </location>
</feature>
<dbReference type="RefSeq" id="WP_087435599.1">
    <property type="nucleotide sequence ID" value="NZ_JAFFHZ010000002.1"/>
</dbReference>
<keyword evidence="3" id="KW-0560">Oxidoreductase</keyword>
<protein>
    <recommendedName>
        <fullName evidence="3">Superoxide dismutase [Cu-Zn]</fullName>
        <ecNumber evidence="3">1.15.1.1</ecNumber>
    </recommendedName>
</protein>
<sequence length="179" mass="18731">MNKFAIACLLAGGLILSACGANEALAEEKSPAVTVKIINSKGANIGTAQLSQIGDHVQIVIEAQNLPPGPHGTHFHAAGRCDPPDFTTAEAHLNPQRRQHGFENPKGFHAGDLPNIEVSADGKVRANITTKTVTLEKGKPNSLLRPGGTSLIIHEKADDYITDATGNSGDRIACAAITE</sequence>
<accession>A0ABT4DU77</accession>
<feature type="chain" id="PRO_5047333640" description="Superoxide dismutase [Cu-Zn]" evidence="4">
    <location>
        <begin position="27"/>
        <end position="179"/>
    </location>
</feature>
<dbReference type="Pfam" id="PF00080">
    <property type="entry name" value="Sod_Cu"/>
    <property type="match status" value="1"/>
</dbReference>
<dbReference type="GeneID" id="77005595"/>
<evidence type="ECO:0000256" key="3">
    <source>
        <dbReference type="RuleBase" id="RU000393"/>
    </source>
</evidence>
<keyword evidence="3" id="KW-0186">Copper</keyword>
<comment type="function">
    <text evidence="2">Destroys radicals which are normally produced within the cells and which are toxic to biological systems. May play a role in favoring mycobacterial survival in phagocytes.</text>
</comment>
<name>A0ABT4DU77_9BACL</name>
<comment type="caution">
    <text evidence="6">The sequence shown here is derived from an EMBL/GenBank/DDBJ whole genome shotgun (WGS) entry which is preliminary data.</text>
</comment>
<dbReference type="Proteomes" id="UP001207626">
    <property type="component" value="Unassembled WGS sequence"/>
</dbReference>
<keyword evidence="3" id="KW-0862">Zinc</keyword>